<organism evidence="1 2">
    <name type="scientific">Pluteus cervinus</name>
    <dbReference type="NCBI Taxonomy" id="181527"/>
    <lineage>
        <taxon>Eukaryota</taxon>
        <taxon>Fungi</taxon>
        <taxon>Dikarya</taxon>
        <taxon>Basidiomycota</taxon>
        <taxon>Agaricomycotina</taxon>
        <taxon>Agaricomycetes</taxon>
        <taxon>Agaricomycetidae</taxon>
        <taxon>Agaricales</taxon>
        <taxon>Pluteineae</taxon>
        <taxon>Pluteaceae</taxon>
        <taxon>Pluteus</taxon>
    </lineage>
</organism>
<dbReference type="Proteomes" id="UP000308600">
    <property type="component" value="Unassembled WGS sequence"/>
</dbReference>
<keyword evidence="2" id="KW-1185">Reference proteome</keyword>
<protein>
    <submittedName>
        <fullName evidence="1">Uncharacterized protein</fullName>
    </submittedName>
</protein>
<evidence type="ECO:0000313" key="2">
    <source>
        <dbReference type="Proteomes" id="UP000308600"/>
    </source>
</evidence>
<dbReference type="EMBL" id="ML208292">
    <property type="protein sequence ID" value="TFK71904.1"/>
    <property type="molecule type" value="Genomic_DNA"/>
</dbReference>
<sequence>MDLSQIASSSTAEEGKRKETEKSPDGTLVHLQQADKIPFDSMKEHLEHLFATSKELSQSTELFFKHWSGSPRPHGLDDFLERIFGALPQGRYEWSGAFRKIAFNCKEWAESNPLTAFEVIGPEDVDQEGPPLVMNLPEGKTVYLDRVIMEDPHLDVEPEKTFEMRVTNNGLSLGDAGYGVEYRPDGEKDGQPLPGEAIRVNKDGVERAVITRKHGQEDEYGAPVEVQPEKPRTKRVAYGPSLDEVTLNSKFVERSMDQDKGPQLQADHEKSHPAARGRNVRTMPKGYQPEASPLPSLWSRIQFADLADDETEGGDSQDQADIQEDQQHTKDDQPRSRSSSRSQDDVQEVETSLMIGSPEPDFEEESELLDAPMAVPPFAPLLRDQVLENGAPAQPEPVSPNTSIPQPAREQDGNGPELKEDSQPSLRPQRGHSVASVEPVEAEFKPETRPRRPRSIEPSTKLEEAQEVPTEPVARPSRNKASAKRAKTRVVRKKPKEVKTKATLPEEVKVESSSQNEAGVDAEEIAVPKKRGRKRAREEEVGKLPVDEPPKRRLRSHTKKEQSGA</sequence>
<evidence type="ECO:0000313" key="1">
    <source>
        <dbReference type="EMBL" id="TFK71904.1"/>
    </source>
</evidence>
<gene>
    <name evidence="1" type="ORF">BDN72DRAFT_957758</name>
</gene>
<accession>A0ACD3B1P8</accession>
<reference evidence="1 2" key="1">
    <citation type="journal article" date="2019" name="Nat. Ecol. Evol.">
        <title>Megaphylogeny resolves global patterns of mushroom evolution.</title>
        <authorList>
            <person name="Varga T."/>
            <person name="Krizsan K."/>
            <person name="Foldi C."/>
            <person name="Dima B."/>
            <person name="Sanchez-Garcia M."/>
            <person name="Sanchez-Ramirez S."/>
            <person name="Szollosi G.J."/>
            <person name="Szarkandi J.G."/>
            <person name="Papp V."/>
            <person name="Albert L."/>
            <person name="Andreopoulos W."/>
            <person name="Angelini C."/>
            <person name="Antonin V."/>
            <person name="Barry K.W."/>
            <person name="Bougher N.L."/>
            <person name="Buchanan P."/>
            <person name="Buyck B."/>
            <person name="Bense V."/>
            <person name="Catcheside P."/>
            <person name="Chovatia M."/>
            <person name="Cooper J."/>
            <person name="Damon W."/>
            <person name="Desjardin D."/>
            <person name="Finy P."/>
            <person name="Geml J."/>
            <person name="Haridas S."/>
            <person name="Hughes K."/>
            <person name="Justo A."/>
            <person name="Karasinski D."/>
            <person name="Kautmanova I."/>
            <person name="Kiss B."/>
            <person name="Kocsube S."/>
            <person name="Kotiranta H."/>
            <person name="LaButti K.M."/>
            <person name="Lechner B.E."/>
            <person name="Liimatainen K."/>
            <person name="Lipzen A."/>
            <person name="Lukacs Z."/>
            <person name="Mihaltcheva S."/>
            <person name="Morgado L.N."/>
            <person name="Niskanen T."/>
            <person name="Noordeloos M.E."/>
            <person name="Ohm R.A."/>
            <person name="Ortiz-Santana B."/>
            <person name="Ovrebo C."/>
            <person name="Racz N."/>
            <person name="Riley R."/>
            <person name="Savchenko A."/>
            <person name="Shiryaev A."/>
            <person name="Soop K."/>
            <person name="Spirin V."/>
            <person name="Szebenyi C."/>
            <person name="Tomsovsky M."/>
            <person name="Tulloss R.E."/>
            <person name="Uehling J."/>
            <person name="Grigoriev I.V."/>
            <person name="Vagvolgyi C."/>
            <person name="Papp T."/>
            <person name="Martin F.M."/>
            <person name="Miettinen O."/>
            <person name="Hibbett D.S."/>
            <person name="Nagy L.G."/>
        </authorList>
    </citation>
    <scope>NUCLEOTIDE SEQUENCE [LARGE SCALE GENOMIC DNA]</scope>
    <source>
        <strain evidence="1 2">NL-1719</strain>
    </source>
</reference>
<proteinExistence type="predicted"/>
<name>A0ACD3B1P8_9AGAR</name>